<dbReference type="PANTHER" id="PTHR47074:SF11">
    <property type="entry name" value="REVERSE TRANSCRIPTASE-LIKE PROTEIN"/>
    <property type="match status" value="1"/>
</dbReference>
<dbReference type="Proteomes" id="UP000712600">
    <property type="component" value="Unassembled WGS sequence"/>
</dbReference>
<dbReference type="InterPro" id="IPR052929">
    <property type="entry name" value="RNase_H-like_EbsB-rel"/>
</dbReference>
<evidence type="ECO:0000313" key="3">
    <source>
        <dbReference type="Proteomes" id="UP000712600"/>
    </source>
</evidence>
<accession>A0A8S9N3X0</accession>
<proteinExistence type="predicted"/>
<dbReference type="EMBL" id="QGKX02002183">
    <property type="protein sequence ID" value="KAF3488548.1"/>
    <property type="molecule type" value="Genomic_DNA"/>
</dbReference>
<dbReference type="InterPro" id="IPR036397">
    <property type="entry name" value="RNaseH_sf"/>
</dbReference>
<comment type="caution">
    <text evidence="2">The sequence shown here is derived from an EMBL/GenBank/DDBJ whole genome shotgun (WGS) entry which is preliminary data.</text>
</comment>
<dbReference type="PANTHER" id="PTHR47074">
    <property type="entry name" value="BNAC02G40300D PROTEIN"/>
    <property type="match status" value="1"/>
</dbReference>
<name>A0A8S9N3X0_BRACR</name>
<feature type="domain" description="RNase H type-1" evidence="1">
    <location>
        <begin position="88"/>
        <end position="206"/>
    </location>
</feature>
<dbReference type="InterPro" id="IPR012337">
    <property type="entry name" value="RNaseH-like_sf"/>
</dbReference>
<dbReference type="Gene3D" id="3.30.420.10">
    <property type="entry name" value="Ribonuclease H-like superfamily/Ribonuclease H"/>
    <property type="match status" value="1"/>
</dbReference>
<evidence type="ECO:0000313" key="2">
    <source>
        <dbReference type="EMBL" id="KAF3488548.1"/>
    </source>
</evidence>
<protein>
    <recommendedName>
        <fullName evidence="1">RNase H type-1 domain-containing protein</fullName>
    </recommendedName>
</protein>
<dbReference type="GO" id="GO:0004523">
    <property type="term" value="F:RNA-DNA hybrid ribonuclease activity"/>
    <property type="evidence" value="ECO:0007669"/>
    <property type="project" value="InterPro"/>
</dbReference>
<sequence length="217" mass="24195">MLGTPKEPNVLTPDRSSYRKPPPPWILWSLWIARNNLLFNNRTSKPEDILTKAIAGAREWQNGQEKTQLPKRNLVPARTREERVKCRTDAAWKASGSIVGLGWNIIDGNVPLSFSAFELNVHSPLVAESIAMREAMAKCLELGLDSVCFESDSSQLINAINEEKIPLEVYGIVSDIILLSSSFNSVSFYWISRDVNAVADNLAKQCLMVAEAFMAET</sequence>
<dbReference type="SUPFAM" id="SSF53098">
    <property type="entry name" value="Ribonuclease H-like"/>
    <property type="match status" value="1"/>
</dbReference>
<reference evidence="2" key="1">
    <citation type="submission" date="2019-12" db="EMBL/GenBank/DDBJ databases">
        <title>Genome sequencing and annotation of Brassica cretica.</title>
        <authorList>
            <person name="Studholme D.J."/>
            <person name="Sarris P."/>
        </authorList>
    </citation>
    <scope>NUCLEOTIDE SEQUENCE</scope>
    <source>
        <strain evidence="2">PFS-109/04</strain>
        <tissue evidence="2">Leaf</tissue>
    </source>
</reference>
<dbReference type="GO" id="GO:0003676">
    <property type="term" value="F:nucleic acid binding"/>
    <property type="evidence" value="ECO:0007669"/>
    <property type="project" value="InterPro"/>
</dbReference>
<dbReference type="InterPro" id="IPR002156">
    <property type="entry name" value="RNaseH_domain"/>
</dbReference>
<dbReference type="InterPro" id="IPR044730">
    <property type="entry name" value="RNase_H-like_dom_plant"/>
</dbReference>
<dbReference type="Pfam" id="PF13456">
    <property type="entry name" value="RVT_3"/>
    <property type="match status" value="1"/>
</dbReference>
<evidence type="ECO:0000259" key="1">
    <source>
        <dbReference type="Pfam" id="PF13456"/>
    </source>
</evidence>
<organism evidence="2 3">
    <name type="scientific">Brassica cretica</name>
    <name type="common">Mustard</name>
    <dbReference type="NCBI Taxonomy" id="69181"/>
    <lineage>
        <taxon>Eukaryota</taxon>
        <taxon>Viridiplantae</taxon>
        <taxon>Streptophyta</taxon>
        <taxon>Embryophyta</taxon>
        <taxon>Tracheophyta</taxon>
        <taxon>Spermatophyta</taxon>
        <taxon>Magnoliopsida</taxon>
        <taxon>eudicotyledons</taxon>
        <taxon>Gunneridae</taxon>
        <taxon>Pentapetalae</taxon>
        <taxon>rosids</taxon>
        <taxon>malvids</taxon>
        <taxon>Brassicales</taxon>
        <taxon>Brassicaceae</taxon>
        <taxon>Brassiceae</taxon>
        <taxon>Brassica</taxon>
    </lineage>
</organism>
<gene>
    <name evidence="2" type="ORF">F2Q69_00056428</name>
</gene>
<dbReference type="CDD" id="cd06222">
    <property type="entry name" value="RNase_H_like"/>
    <property type="match status" value="1"/>
</dbReference>
<dbReference type="AlphaFoldDB" id="A0A8S9N3X0"/>